<gene>
    <name evidence="1" type="ORF">GSOID_T00024574001</name>
</gene>
<dbReference type="EMBL" id="FN654519">
    <property type="protein sequence ID" value="CBY34547.1"/>
    <property type="molecule type" value="Genomic_DNA"/>
</dbReference>
<organism evidence="1">
    <name type="scientific">Oikopleura dioica</name>
    <name type="common">Tunicate</name>
    <dbReference type="NCBI Taxonomy" id="34765"/>
    <lineage>
        <taxon>Eukaryota</taxon>
        <taxon>Metazoa</taxon>
        <taxon>Chordata</taxon>
        <taxon>Tunicata</taxon>
        <taxon>Appendicularia</taxon>
        <taxon>Copelata</taxon>
        <taxon>Oikopleuridae</taxon>
        <taxon>Oikopleura</taxon>
    </lineage>
</organism>
<proteinExistence type="predicted"/>
<evidence type="ECO:0000313" key="1">
    <source>
        <dbReference type="EMBL" id="CBY34547.1"/>
    </source>
</evidence>
<accession>E4YGC3</accession>
<reference evidence="1" key="1">
    <citation type="journal article" date="2010" name="Science">
        <title>Plasticity of animal genome architecture unmasked by rapid evolution of a pelagic tunicate.</title>
        <authorList>
            <person name="Denoeud F."/>
            <person name="Henriet S."/>
            <person name="Mungpakdee S."/>
            <person name="Aury J.M."/>
            <person name="Da Silva C."/>
            <person name="Brinkmann H."/>
            <person name="Mikhaleva J."/>
            <person name="Olsen L.C."/>
            <person name="Jubin C."/>
            <person name="Canestro C."/>
            <person name="Bouquet J.M."/>
            <person name="Danks G."/>
            <person name="Poulain J."/>
            <person name="Campsteijn C."/>
            <person name="Adamski M."/>
            <person name="Cross I."/>
            <person name="Yadetie F."/>
            <person name="Muffato M."/>
            <person name="Louis A."/>
            <person name="Butcher S."/>
            <person name="Tsagkogeorga G."/>
            <person name="Konrad A."/>
            <person name="Singh S."/>
            <person name="Jensen M.F."/>
            <person name="Cong E.H."/>
            <person name="Eikeseth-Otteraa H."/>
            <person name="Noel B."/>
            <person name="Anthouard V."/>
            <person name="Porcel B.M."/>
            <person name="Kachouri-Lafond R."/>
            <person name="Nishino A."/>
            <person name="Ugolini M."/>
            <person name="Chourrout P."/>
            <person name="Nishida H."/>
            <person name="Aasland R."/>
            <person name="Huzurbazar S."/>
            <person name="Westhof E."/>
            <person name="Delsuc F."/>
            <person name="Lehrach H."/>
            <person name="Reinhardt R."/>
            <person name="Weissenbach J."/>
            <person name="Roy S.W."/>
            <person name="Artiguenave F."/>
            <person name="Postlethwait J.H."/>
            <person name="Manak J.R."/>
            <person name="Thompson E.M."/>
            <person name="Jaillon O."/>
            <person name="Du Pasquier L."/>
            <person name="Boudinot P."/>
            <person name="Liberles D.A."/>
            <person name="Volff J.N."/>
            <person name="Philippe H."/>
            <person name="Lenhard B."/>
            <person name="Roest Crollius H."/>
            <person name="Wincker P."/>
            <person name="Chourrout D."/>
        </authorList>
    </citation>
    <scope>NUCLEOTIDE SEQUENCE [LARGE SCALE GENOMIC DNA]</scope>
</reference>
<name>E4YGC3_OIKDI</name>
<protein>
    <submittedName>
        <fullName evidence="1">Uncharacterized protein</fullName>
    </submittedName>
</protein>
<sequence length="437" mass="50280">MALFAPSLSKNIPWEQIAKGDEKTIAQKILEPVQIDERQFKEIHSENMKNETFRQHQEDVEQSKLRWERALRDSTKALREYDVWSTKLECLPLIIQARNDGKQPKGDDKDILEMGGEALEKKVEELRKINPDTSSESDDEFEGGIFKNLLSMRTPMNKDREIGTCGTINCALKLVTAADGINVSEQKWKRLNLQCSMLLQPMSMFWATRTLTKMKEGRWALKDAIDSASENLFYELMNLKAFHDNINSSSKMSWVLRDWNMVRENIVTKIVRLDAAVNRALTEVDETINKKIETAGLDEILGPAASLDALEVPIRENVRANEARGKFSIIYLVREADEMPLVVIFKHDNYTILDTSEEEWTFNTRVDWEGQDKTIGKILEGARTSLNEYSSAQHAVIIAVSGEEFVTLQQTNLNRRYRKWSGKRQRPRENQSEEDCC</sequence>
<dbReference type="AlphaFoldDB" id="E4YGC3"/>
<dbReference type="Proteomes" id="UP000011014">
    <property type="component" value="Unassembled WGS sequence"/>
</dbReference>